<dbReference type="AlphaFoldDB" id="A0A660S941"/>
<evidence type="ECO:0000259" key="7">
    <source>
        <dbReference type="PROSITE" id="PS50839"/>
    </source>
</evidence>
<dbReference type="PROSITE" id="PS50839">
    <property type="entry name" value="CHASE"/>
    <property type="match status" value="1"/>
</dbReference>
<feature type="transmembrane region" description="Helical" evidence="5">
    <location>
        <begin position="6"/>
        <end position="27"/>
    </location>
</feature>
<dbReference type="CDD" id="cd00130">
    <property type="entry name" value="PAS"/>
    <property type="match status" value="1"/>
</dbReference>
<keyword evidence="2 5" id="KW-0812">Transmembrane</keyword>
<evidence type="ECO:0000313" key="8">
    <source>
        <dbReference type="EMBL" id="RKX65730.1"/>
    </source>
</evidence>
<organism evidence="8 9">
    <name type="scientific">candidate division TA06 bacterium</name>
    <dbReference type="NCBI Taxonomy" id="2250710"/>
    <lineage>
        <taxon>Bacteria</taxon>
        <taxon>Bacteria division TA06</taxon>
    </lineage>
</organism>
<dbReference type="Gene3D" id="3.30.450.20">
    <property type="entry name" value="PAS domain"/>
    <property type="match status" value="1"/>
</dbReference>
<feature type="transmembrane region" description="Helical" evidence="5">
    <location>
        <begin position="247"/>
        <end position="269"/>
    </location>
</feature>
<feature type="non-terminal residue" evidence="8">
    <location>
        <position position="389"/>
    </location>
</feature>
<dbReference type="NCBIfam" id="TIGR00229">
    <property type="entry name" value="sensory_box"/>
    <property type="match status" value="1"/>
</dbReference>
<evidence type="ECO:0000259" key="6">
    <source>
        <dbReference type="PROSITE" id="PS50112"/>
    </source>
</evidence>
<evidence type="ECO:0000256" key="1">
    <source>
        <dbReference type="ARBA" id="ARBA00004370"/>
    </source>
</evidence>
<sequence length="389" mass="45873">MRFNKYYLLLSLFLSLLFLVILLWSYLNKIDNKLIESRIRIVEKQATTKIEENIKIRVDAIKLLTKTLQLQKSLDSTKFMNNASIYYKNYNGFQAINWINKSGVIQWVYPYKGNEKAYGEDLHYHPDKNCRTTFLNAERMKEFSITPVIKLLQGGYGVVIYSPVLKKGEIVGYVNGVFNLYTFFNNILKDFNELYSIKISEGGRIYFNNSNEKNVKGYIISEFKLGSDTFDIFMRPRQVRVYHKIRSLLIILLGTLFSFSITLFVWILFKNIDEQKIANEKIYEMYKELHQKQHEFNTVIENNTDGILRVARTGEIFQVNEGFFRITGYDKNDKYPKNILEYTDNGNRERLKIKMEKLITHNGTERLFEMEIRRKGGDIAIVEFNIIPI</sequence>
<protein>
    <recommendedName>
        <fullName evidence="10">PAS domain-containing protein</fullName>
    </recommendedName>
</protein>
<feature type="domain" description="CHASE" evidence="7">
    <location>
        <begin position="104"/>
        <end position="193"/>
    </location>
</feature>
<dbReference type="Pfam" id="PF00989">
    <property type="entry name" value="PAS"/>
    <property type="match status" value="1"/>
</dbReference>
<dbReference type="EMBL" id="QNBC01000074">
    <property type="protein sequence ID" value="RKX65730.1"/>
    <property type="molecule type" value="Genomic_DNA"/>
</dbReference>
<reference evidence="8 9" key="1">
    <citation type="submission" date="2018-06" db="EMBL/GenBank/DDBJ databases">
        <title>Extensive metabolic versatility and redundancy in microbially diverse, dynamic hydrothermal sediments.</title>
        <authorList>
            <person name="Dombrowski N."/>
            <person name="Teske A."/>
            <person name="Baker B.J."/>
        </authorList>
    </citation>
    <scope>NUCLEOTIDE SEQUENCE [LARGE SCALE GENOMIC DNA]</scope>
    <source>
        <strain evidence="8">B35_G9</strain>
    </source>
</reference>
<dbReference type="InterPro" id="IPR042240">
    <property type="entry name" value="CHASE_sf"/>
</dbReference>
<evidence type="ECO:0008006" key="10">
    <source>
        <dbReference type="Google" id="ProtNLM"/>
    </source>
</evidence>
<comment type="caution">
    <text evidence="8">The sequence shown here is derived from an EMBL/GenBank/DDBJ whole genome shotgun (WGS) entry which is preliminary data.</text>
</comment>
<accession>A0A660S941</accession>
<evidence type="ECO:0000256" key="3">
    <source>
        <dbReference type="ARBA" id="ARBA00022989"/>
    </source>
</evidence>
<name>A0A660S941_UNCT6</name>
<proteinExistence type="predicted"/>
<dbReference type="GO" id="GO:0006355">
    <property type="term" value="P:regulation of DNA-templated transcription"/>
    <property type="evidence" value="ECO:0007669"/>
    <property type="project" value="InterPro"/>
</dbReference>
<dbReference type="InterPro" id="IPR035965">
    <property type="entry name" value="PAS-like_dom_sf"/>
</dbReference>
<gene>
    <name evidence="8" type="ORF">DRP44_05695</name>
</gene>
<dbReference type="Gene3D" id="3.30.450.350">
    <property type="entry name" value="CHASE domain"/>
    <property type="match status" value="1"/>
</dbReference>
<dbReference type="InterPro" id="IPR013767">
    <property type="entry name" value="PAS_fold"/>
</dbReference>
<dbReference type="PROSITE" id="PS50112">
    <property type="entry name" value="PAS"/>
    <property type="match status" value="1"/>
</dbReference>
<keyword evidence="3 5" id="KW-1133">Transmembrane helix</keyword>
<dbReference type="SMART" id="SM01079">
    <property type="entry name" value="CHASE"/>
    <property type="match status" value="1"/>
</dbReference>
<dbReference type="GO" id="GO:0007165">
    <property type="term" value="P:signal transduction"/>
    <property type="evidence" value="ECO:0007669"/>
    <property type="project" value="UniProtKB-ARBA"/>
</dbReference>
<dbReference type="Pfam" id="PF03924">
    <property type="entry name" value="CHASE"/>
    <property type="match status" value="1"/>
</dbReference>
<evidence type="ECO:0000256" key="5">
    <source>
        <dbReference type="SAM" id="Phobius"/>
    </source>
</evidence>
<feature type="domain" description="PAS" evidence="6">
    <location>
        <begin position="292"/>
        <end position="362"/>
    </location>
</feature>
<dbReference type="Proteomes" id="UP000282321">
    <property type="component" value="Unassembled WGS sequence"/>
</dbReference>
<comment type="subcellular location">
    <subcellularLocation>
        <location evidence="1">Membrane</location>
    </subcellularLocation>
</comment>
<dbReference type="SUPFAM" id="SSF55785">
    <property type="entry name" value="PYP-like sensor domain (PAS domain)"/>
    <property type="match status" value="1"/>
</dbReference>
<dbReference type="SMART" id="SM00091">
    <property type="entry name" value="PAS"/>
    <property type="match status" value="1"/>
</dbReference>
<keyword evidence="4 5" id="KW-0472">Membrane</keyword>
<evidence type="ECO:0000256" key="2">
    <source>
        <dbReference type="ARBA" id="ARBA00022692"/>
    </source>
</evidence>
<evidence type="ECO:0000313" key="9">
    <source>
        <dbReference type="Proteomes" id="UP000282321"/>
    </source>
</evidence>
<dbReference type="InterPro" id="IPR000014">
    <property type="entry name" value="PAS"/>
</dbReference>
<dbReference type="InterPro" id="IPR006189">
    <property type="entry name" value="CHASE_dom"/>
</dbReference>
<evidence type="ECO:0000256" key="4">
    <source>
        <dbReference type="ARBA" id="ARBA00023136"/>
    </source>
</evidence>
<dbReference type="GO" id="GO:0016020">
    <property type="term" value="C:membrane"/>
    <property type="evidence" value="ECO:0007669"/>
    <property type="project" value="UniProtKB-SubCell"/>
</dbReference>
<dbReference type="GO" id="GO:0003824">
    <property type="term" value="F:catalytic activity"/>
    <property type="evidence" value="ECO:0007669"/>
    <property type="project" value="UniProtKB-ARBA"/>
</dbReference>